<keyword evidence="3" id="KW-1185">Reference proteome</keyword>
<dbReference type="InterPro" id="IPR016181">
    <property type="entry name" value="Acyl_CoA_acyltransferase"/>
</dbReference>
<keyword evidence="2" id="KW-0012">Acyltransferase</keyword>
<evidence type="ECO:0000259" key="1">
    <source>
        <dbReference type="PROSITE" id="PS51186"/>
    </source>
</evidence>
<gene>
    <name evidence="2" type="ORF">ABUE30_18190</name>
</gene>
<dbReference type="Proteomes" id="UP001629953">
    <property type="component" value="Unassembled WGS sequence"/>
</dbReference>
<dbReference type="CDD" id="cd04301">
    <property type="entry name" value="NAT_SF"/>
    <property type="match status" value="1"/>
</dbReference>
<keyword evidence="2" id="KW-0808">Transferase</keyword>
<dbReference type="GO" id="GO:0016746">
    <property type="term" value="F:acyltransferase activity"/>
    <property type="evidence" value="ECO:0007669"/>
    <property type="project" value="UniProtKB-KW"/>
</dbReference>
<dbReference type="Gene3D" id="3.40.630.30">
    <property type="match status" value="1"/>
</dbReference>
<dbReference type="PANTHER" id="PTHR43415:SF3">
    <property type="entry name" value="GNAT-FAMILY ACETYLTRANSFERASE"/>
    <property type="match status" value="1"/>
</dbReference>
<accession>A0ABW9GB93</accession>
<feature type="domain" description="N-acetyltransferase" evidence="1">
    <location>
        <begin position="4"/>
        <end position="164"/>
    </location>
</feature>
<sequence>MPKIIIRHSEVNDIPAIKNIYEGELAFGGTLQLPFPSLQKWESRLSNLPSGSYSFVAEFDGEIIGQLGFDAYQNPRRKHVGSFGMAVKDNHQGKGVGSQLLGAAIELSDNWLNLNRLEIEVYTDNKAAIKLYKKYGFQIEGESVNFAFRNGKFVNVYHMARVIKT</sequence>
<dbReference type="InterPro" id="IPR000182">
    <property type="entry name" value="GNAT_dom"/>
</dbReference>
<dbReference type="EC" id="2.3.1.-" evidence="2"/>
<dbReference type="Pfam" id="PF00583">
    <property type="entry name" value="Acetyltransf_1"/>
    <property type="match status" value="1"/>
</dbReference>
<dbReference type="PROSITE" id="PS51186">
    <property type="entry name" value="GNAT"/>
    <property type="match status" value="1"/>
</dbReference>
<evidence type="ECO:0000313" key="3">
    <source>
        <dbReference type="Proteomes" id="UP001629953"/>
    </source>
</evidence>
<evidence type="ECO:0000313" key="2">
    <source>
        <dbReference type="EMBL" id="MFM2486964.1"/>
    </source>
</evidence>
<comment type="caution">
    <text evidence="2">The sequence shown here is derived from an EMBL/GenBank/DDBJ whole genome shotgun (WGS) entry which is preliminary data.</text>
</comment>
<dbReference type="EMBL" id="JBEQCT010000014">
    <property type="protein sequence ID" value="MFM2486964.1"/>
    <property type="molecule type" value="Genomic_DNA"/>
</dbReference>
<reference evidence="2 3" key="1">
    <citation type="journal article" date="2013" name="Int. J. Syst. Evol. Microbiol.">
        <title>Celerinatantimonas yamalensis sp. nov., a cold-adapted diazotrophic bacterium from a cold permafrost brine.</title>
        <authorList>
            <person name="Shcherbakova V."/>
            <person name="Chuvilskaya N."/>
            <person name="Rivkina E."/>
            <person name="Demidov N."/>
            <person name="Uchaeva V."/>
            <person name="Suetin S."/>
            <person name="Suzina N."/>
            <person name="Gilichinsky D."/>
        </authorList>
    </citation>
    <scope>NUCLEOTIDE SEQUENCE [LARGE SCALE GENOMIC DNA]</scope>
    <source>
        <strain evidence="2 3">C7</strain>
    </source>
</reference>
<organism evidence="2 3">
    <name type="scientific">Celerinatantimonas yamalensis</name>
    <dbReference type="NCBI Taxonomy" id="559956"/>
    <lineage>
        <taxon>Bacteria</taxon>
        <taxon>Pseudomonadati</taxon>
        <taxon>Pseudomonadota</taxon>
        <taxon>Gammaproteobacteria</taxon>
        <taxon>Celerinatantimonadaceae</taxon>
        <taxon>Celerinatantimonas</taxon>
    </lineage>
</organism>
<dbReference type="PANTHER" id="PTHR43415">
    <property type="entry name" value="SPERMIDINE N(1)-ACETYLTRANSFERASE"/>
    <property type="match status" value="1"/>
</dbReference>
<dbReference type="SUPFAM" id="SSF55729">
    <property type="entry name" value="Acyl-CoA N-acyltransferases (Nat)"/>
    <property type="match status" value="1"/>
</dbReference>
<proteinExistence type="predicted"/>
<dbReference type="RefSeq" id="WP_408625265.1">
    <property type="nucleotide sequence ID" value="NZ_JBEQCT010000014.1"/>
</dbReference>
<protein>
    <submittedName>
        <fullName evidence="2">GNAT family N-acetyltransferase</fullName>
        <ecNumber evidence="2">2.3.1.-</ecNumber>
    </submittedName>
</protein>
<name>A0ABW9GB93_9GAMM</name>